<reference evidence="1 2" key="1">
    <citation type="submission" date="2014-11" db="EMBL/GenBank/DDBJ databases">
        <title>Genetic blueprint of the zoonotic pathogen Toxocara canis.</title>
        <authorList>
            <person name="Zhu X.-Q."/>
            <person name="Korhonen P.K."/>
            <person name="Cai H."/>
            <person name="Young N.D."/>
            <person name="Nejsum P."/>
            <person name="von Samson-Himmelstjerna G."/>
            <person name="Boag P.R."/>
            <person name="Tan P."/>
            <person name="Li Q."/>
            <person name="Min J."/>
            <person name="Yang Y."/>
            <person name="Wang X."/>
            <person name="Fang X."/>
            <person name="Hall R.S."/>
            <person name="Hofmann A."/>
            <person name="Sternberg P.W."/>
            <person name="Jex A.R."/>
            <person name="Gasser R.B."/>
        </authorList>
    </citation>
    <scope>NUCLEOTIDE SEQUENCE [LARGE SCALE GENOMIC DNA]</scope>
    <source>
        <strain evidence="1">PN_DK_2014</strain>
    </source>
</reference>
<gene>
    <name evidence="1" type="ORF">Tcan_00786</name>
</gene>
<comment type="caution">
    <text evidence="1">The sequence shown here is derived from an EMBL/GenBank/DDBJ whole genome shotgun (WGS) entry which is preliminary data.</text>
</comment>
<dbReference type="AlphaFoldDB" id="A0A0B2VL47"/>
<accession>A0A0B2VL47</accession>
<proteinExistence type="predicted"/>
<feature type="non-terminal residue" evidence="1">
    <location>
        <position position="1"/>
    </location>
</feature>
<keyword evidence="2" id="KW-1185">Reference proteome</keyword>
<protein>
    <submittedName>
        <fullName evidence="1">Uncharacterized protein</fullName>
    </submittedName>
</protein>
<dbReference type="Proteomes" id="UP000031036">
    <property type="component" value="Unassembled WGS sequence"/>
</dbReference>
<evidence type="ECO:0000313" key="1">
    <source>
        <dbReference type="EMBL" id="KHN82298.1"/>
    </source>
</evidence>
<feature type="non-terminal residue" evidence="1">
    <location>
        <position position="103"/>
    </location>
</feature>
<dbReference type="EMBL" id="JPKZ01001384">
    <property type="protein sequence ID" value="KHN82298.1"/>
    <property type="molecule type" value="Genomic_DNA"/>
</dbReference>
<organism evidence="1 2">
    <name type="scientific">Toxocara canis</name>
    <name type="common">Canine roundworm</name>
    <dbReference type="NCBI Taxonomy" id="6265"/>
    <lineage>
        <taxon>Eukaryota</taxon>
        <taxon>Metazoa</taxon>
        <taxon>Ecdysozoa</taxon>
        <taxon>Nematoda</taxon>
        <taxon>Chromadorea</taxon>
        <taxon>Rhabditida</taxon>
        <taxon>Spirurina</taxon>
        <taxon>Ascaridomorpha</taxon>
        <taxon>Ascaridoidea</taxon>
        <taxon>Toxocaridae</taxon>
        <taxon>Toxocara</taxon>
    </lineage>
</organism>
<sequence>GKGKRRKYWRNVEMFESSTPKNEISDMPTAEVFGVRHSFETFGGVLSADIWNFRSLYVKCRNFRTRNSAFRGFMLDGVQHCPYGLLPYIRALISTKMIREWKT</sequence>
<name>A0A0B2VL47_TOXCA</name>
<evidence type="ECO:0000313" key="2">
    <source>
        <dbReference type="Proteomes" id="UP000031036"/>
    </source>
</evidence>